<dbReference type="EMBL" id="AACS02000011">
    <property type="protein sequence ID" value="EAU82183.2"/>
    <property type="molecule type" value="Genomic_DNA"/>
</dbReference>
<feature type="region of interest" description="Disordered" evidence="1">
    <location>
        <begin position="951"/>
        <end position="974"/>
    </location>
</feature>
<keyword evidence="4" id="KW-1185">Reference proteome</keyword>
<feature type="compositionally biased region" description="Low complexity" evidence="1">
    <location>
        <begin position="184"/>
        <end position="195"/>
    </location>
</feature>
<feature type="compositionally biased region" description="Low complexity" evidence="1">
    <location>
        <begin position="364"/>
        <end position="444"/>
    </location>
</feature>
<evidence type="ECO:0000256" key="2">
    <source>
        <dbReference type="SAM" id="Phobius"/>
    </source>
</evidence>
<sequence length="974" mass="104021">MPATPELFIAFSILPSGEPRWLDVRFRFFSVHVHFLFAAFSSFKKSYNGLISSKFLLLVIFQETRLQDNRSIQRESSSIYPFGTTRKVQLTSRTTPAPRDSLDTMFQRSPCGTHANKVSAFRSPSSVTKDSSTTHCSKEVRQASSRQRSSNHIASQPEEPDGSRGRFDFSAIGRRVWRVRKQISPPSTTTGSQSSNVAAQGMDVSSITNGQGSGAAPTFASPDYASLDSLPSPTFSTPGSSLSSSSNHIFRPSSIFSTISTFISDTISSSSSRPSDWPPMDGVPSGSWSSTDDTPLSTPDQLPIPSTITLTPTPSLTLEPTLSESTPSSLSMSEPYETSEESSFSMPPSSSVPIYEPTTTQEESSSWSYYATPSSEYIPDESSASSSAPSSSVSRSSTVTEEPTTSSQPQSTTFMPTMPSSSSYQTSAPPSPSASPSSSSSRRPNVTLMPAPAPDISSFTSTSFESSTRRPVTTVTQSRFTTLTITTVFTSTYSGGMETTVTTVIETGILRTDVPAPTSGLANNVSAIIGLTLGATFAIIGAIILLFFCCRRYRRTHKRGDSAEHLNPQREWRSPLRDEEEGGKGFLYGASAVASRIGRKLSNRSMPSNEGTFVAEDMRRNDERVHGRRSESTEGVHSTFPPPLNAFNAPPPLPGMEDMGEGPTNEELGYLPSNPSSTAHDHTDSAAVAAVYDLSGSKSPSTTSKAGHATSSASLLTSAHGSVEGGRSMSTRKRVSLPGPRPLPASRNTKRHSSTPPVSFPMHGEPQSNEMSEKGSLRGLLGRLGKRRGSAGSSMTVRPTPSSSQIQIHNPFGSSESLEAASLAVPTPAHTLSGRTPPSSFLYPSNAAFMQPGSSSTPPPLLTFPRGVTGNGYVQENQPVVSPAPPLWPTFTLPPPPSPTDDSASVVKEGLLHPRLSMAPSESFIASRTSFDDHEDYSRPIGGVLIRGHRLSANTLERGSSMSSFGSKNTEPKP</sequence>
<evidence type="ECO:0000313" key="4">
    <source>
        <dbReference type="Proteomes" id="UP000001861"/>
    </source>
</evidence>
<dbReference type="AlphaFoldDB" id="A8P8Y3"/>
<dbReference type="Proteomes" id="UP000001861">
    <property type="component" value="Unassembled WGS sequence"/>
</dbReference>
<feature type="region of interest" description="Disordered" evidence="1">
    <location>
        <begin position="89"/>
        <end position="198"/>
    </location>
</feature>
<feature type="compositionally biased region" description="Low complexity" evidence="1">
    <location>
        <begin position="303"/>
        <end position="331"/>
    </location>
</feature>
<accession>A8P8Y3</accession>
<dbReference type="STRING" id="240176.A8P8Y3"/>
<feature type="compositionally biased region" description="Low complexity" evidence="1">
    <location>
        <begin position="341"/>
        <end position="353"/>
    </location>
</feature>
<feature type="region of interest" description="Disordered" evidence="1">
    <location>
        <begin position="786"/>
        <end position="805"/>
    </location>
</feature>
<proteinExistence type="predicted"/>
<keyword evidence="2" id="KW-1133">Transmembrane helix</keyword>
<dbReference type="VEuPathDB" id="FungiDB:CC1G_11373"/>
<feature type="compositionally biased region" description="Polar residues" evidence="1">
    <location>
        <begin position="952"/>
        <end position="974"/>
    </location>
</feature>
<dbReference type="InParanoid" id="A8P8Y3"/>
<feature type="compositionally biased region" description="Basic and acidic residues" evidence="1">
    <location>
        <begin position="620"/>
        <end position="634"/>
    </location>
</feature>
<gene>
    <name evidence="3" type="ORF">CC1G_11373</name>
</gene>
<feature type="compositionally biased region" description="Polar residues" evidence="1">
    <location>
        <begin position="696"/>
        <end position="705"/>
    </location>
</feature>
<feature type="compositionally biased region" description="Low complexity" evidence="1">
    <location>
        <begin position="706"/>
        <end position="722"/>
    </location>
</feature>
<dbReference type="OMA" id="HGHEYAS"/>
<evidence type="ECO:0000313" key="3">
    <source>
        <dbReference type="EMBL" id="EAU82183.2"/>
    </source>
</evidence>
<dbReference type="HOGENOM" id="CLU_304828_0_0_1"/>
<keyword evidence="2" id="KW-0472">Membrane</keyword>
<protein>
    <submittedName>
        <fullName evidence="3">Uncharacterized protein</fullName>
    </submittedName>
</protein>
<organism evidence="3 4">
    <name type="scientific">Coprinopsis cinerea (strain Okayama-7 / 130 / ATCC MYA-4618 / FGSC 9003)</name>
    <name type="common">Inky cap fungus</name>
    <name type="synonym">Hormographiella aspergillata</name>
    <dbReference type="NCBI Taxonomy" id="240176"/>
    <lineage>
        <taxon>Eukaryota</taxon>
        <taxon>Fungi</taxon>
        <taxon>Dikarya</taxon>
        <taxon>Basidiomycota</taxon>
        <taxon>Agaricomycotina</taxon>
        <taxon>Agaricomycetes</taxon>
        <taxon>Agaricomycetidae</taxon>
        <taxon>Agaricales</taxon>
        <taxon>Agaricineae</taxon>
        <taxon>Psathyrellaceae</taxon>
        <taxon>Coprinopsis</taxon>
    </lineage>
</organism>
<dbReference type="GeneID" id="6016280"/>
<keyword evidence="2" id="KW-0812">Transmembrane</keyword>
<feature type="compositionally biased region" description="Pro residues" evidence="1">
    <location>
        <begin position="640"/>
        <end position="654"/>
    </location>
</feature>
<feature type="compositionally biased region" description="Polar residues" evidence="1">
    <location>
        <begin position="286"/>
        <end position="300"/>
    </location>
</feature>
<dbReference type="eggNOG" id="ENOG502RSFI">
    <property type="taxonomic scope" value="Eukaryota"/>
</dbReference>
<evidence type="ECO:0000256" key="1">
    <source>
        <dbReference type="SAM" id="MobiDB-lite"/>
    </source>
</evidence>
<dbReference type="RefSeq" id="XP_001839662.2">
    <property type="nucleotide sequence ID" value="XM_001839610.2"/>
</dbReference>
<feature type="compositionally biased region" description="Polar residues" evidence="1">
    <location>
        <begin position="142"/>
        <end position="154"/>
    </location>
</feature>
<feature type="region of interest" description="Disordered" evidence="1">
    <location>
        <begin position="620"/>
        <end position="682"/>
    </location>
</feature>
<feature type="compositionally biased region" description="Polar residues" evidence="1">
    <location>
        <begin position="122"/>
        <end position="135"/>
    </location>
</feature>
<feature type="transmembrane region" description="Helical" evidence="2">
    <location>
        <begin position="527"/>
        <end position="549"/>
    </location>
</feature>
<comment type="caution">
    <text evidence="3">The sequence shown here is derived from an EMBL/GenBank/DDBJ whole genome shotgun (WGS) entry which is preliminary data.</text>
</comment>
<dbReference type="KEGG" id="cci:CC1G_11373"/>
<feature type="compositionally biased region" description="Low complexity" evidence="1">
    <location>
        <begin position="457"/>
        <end position="466"/>
    </location>
</feature>
<feature type="region of interest" description="Disordered" evidence="1">
    <location>
        <begin position="695"/>
        <end position="774"/>
    </location>
</feature>
<name>A8P8Y3_COPC7</name>
<reference evidence="3 4" key="1">
    <citation type="journal article" date="2010" name="Proc. Natl. Acad. Sci. U.S.A.">
        <title>Insights into evolution of multicellular fungi from the assembled chromosomes of the mushroom Coprinopsis cinerea (Coprinus cinereus).</title>
        <authorList>
            <person name="Stajich J.E."/>
            <person name="Wilke S.K."/>
            <person name="Ahren D."/>
            <person name="Au C.H."/>
            <person name="Birren B.W."/>
            <person name="Borodovsky M."/>
            <person name="Burns C."/>
            <person name="Canback B."/>
            <person name="Casselton L.A."/>
            <person name="Cheng C.K."/>
            <person name="Deng J."/>
            <person name="Dietrich F.S."/>
            <person name="Fargo D.C."/>
            <person name="Farman M.L."/>
            <person name="Gathman A.C."/>
            <person name="Goldberg J."/>
            <person name="Guigo R."/>
            <person name="Hoegger P.J."/>
            <person name="Hooker J.B."/>
            <person name="Huggins A."/>
            <person name="James T.Y."/>
            <person name="Kamada T."/>
            <person name="Kilaru S."/>
            <person name="Kodira C."/>
            <person name="Kues U."/>
            <person name="Kupfer D."/>
            <person name="Kwan H.S."/>
            <person name="Lomsadze A."/>
            <person name="Li W."/>
            <person name="Lilly W.W."/>
            <person name="Ma L.J."/>
            <person name="Mackey A.J."/>
            <person name="Manning G."/>
            <person name="Martin F."/>
            <person name="Muraguchi H."/>
            <person name="Natvig D.O."/>
            <person name="Palmerini H."/>
            <person name="Ramesh M.A."/>
            <person name="Rehmeyer C.J."/>
            <person name="Roe B.A."/>
            <person name="Shenoy N."/>
            <person name="Stanke M."/>
            <person name="Ter-Hovhannisyan V."/>
            <person name="Tunlid A."/>
            <person name="Velagapudi R."/>
            <person name="Vision T.J."/>
            <person name="Zeng Q."/>
            <person name="Zolan M.E."/>
            <person name="Pukkila P.J."/>
        </authorList>
    </citation>
    <scope>NUCLEOTIDE SEQUENCE [LARGE SCALE GENOMIC DNA]</scope>
    <source>
        <strain evidence="4">Okayama-7 / 130 / ATCC MYA-4618 / FGSC 9003</strain>
    </source>
</reference>
<feature type="compositionally biased region" description="Polar residues" evidence="1">
    <location>
        <begin position="795"/>
        <end position="805"/>
    </location>
</feature>
<feature type="region of interest" description="Disordered" evidence="1">
    <location>
        <begin position="267"/>
        <end position="467"/>
    </location>
</feature>
<dbReference type="OrthoDB" id="3039272at2759"/>